<gene>
    <name evidence="1" type="ORF">A1OK_02270</name>
</gene>
<name>A0A1E5C088_9GAMM</name>
<organism evidence="1 2">
    <name type="scientific">Enterovibrio norvegicus FF-454</name>
    <dbReference type="NCBI Taxonomy" id="1185651"/>
    <lineage>
        <taxon>Bacteria</taxon>
        <taxon>Pseudomonadati</taxon>
        <taxon>Pseudomonadota</taxon>
        <taxon>Gammaproteobacteria</taxon>
        <taxon>Vibrionales</taxon>
        <taxon>Vibrionaceae</taxon>
        <taxon>Enterovibrio</taxon>
    </lineage>
</organism>
<dbReference type="RefSeq" id="WP_016961073.1">
    <property type="nucleotide sequence ID" value="NZ_AJWN02000090.1"/>
</dbReference>
<proteinExistence type="predicted"/>
<accession>A0A1E5C088</accession>
<evidence type="ECO:0000313" key="2">
    <source>
        <dbReference type="Proteomes" id="UP000095039"/>
    </source>
</evidence>
<keyword evidence="2" id="KW-1185">Reference proteome</keyword>
<reference evidence="1 2" key="1">
    <citation type="journal article" date="2012" name="Science">
        <title>Ecological populations of bacteria act as socially cohesive units of antibiotic production and resistance.</title>
        <authorList>
            <person name="Cordero O.X."/>
            <person name="Wildschutte H."/>
            <person name="Kirkup B."/>
            <person name="Proehl S."/>
            <person name="Ngo L."/>
            <person name="Hussain F."/>
            <person name="Le Roux F."/>
            <person name="Mincer T."/>
            <person name="Polz M.F."/>
        </authorList>
    </citation>
    <scope>NUCLEOTIDE SEQUENCE [LARGE SCALE GENOMIC DNA]</scope>
    <source>
        <strain evidence="1 2">FF-454</strain>
    </source>
</reference>
<comment type="caution">
    <text evidence="1">The sequence shown here is derived from an EMBL/GenBank/DDBJ whole genome shotgun (WGS) entry which is preliminary data.</text>
</comment>
<dbReference type="Pfam" id="PF08907">
    <property type="entry name" value="DUF1853"/>
    <property type="match status" value="1"/>
</dbReference>
<evidence type="ECO:0008006" key="3">
    <source>
        <dbReference type="Google" id="ProtNLM"/>
    </source>
</evidence>
<dbReference type="AlphaFoldDB" id="A0A1E5C088"/>
<dbReference type="EMBL" id="AJWN02000090">
    <property type="protein sequence ID" value="OEE58851.1"/>
    <property type="molecule type" value="Genomic_DNA"/>
</dbReference>
<protein>
    <recommendedName>
        <fullName evidence="3">Type II citrate synthase</fullName>
    </recommendedName>
</protein>
<sequence length="254" mass="29917">MFADKAQVARDMNWIANTQTIVQLPSRYQFDHQFWQGVPKMNWPGYEGGQRIGFYYQWLVKQCIHSHPSYQLVTEEIQVSKDGRTLGAVDFIVENPQGQLEHWEVAVKFYLAFNTDWHGPNGKDTLAKKYQKMTTKQLLLSNTEEFLSQFPQYPISQRKLLMPGRLYTNPFLPKHKVTTPSVTSDAVCGHWCWPSQLPSDRRFYHLHRHQWMEAPSVHELDKFTLKLPLLRAQHVIDEQGVRWFVVPETWPEPH</sequence>
<dbReference type="InterPro" id="IPR015003">
    <property type="entry name" value="DUF1853"/>
</dbReference>
<evidence type="ECO:0000313" key="1">
    <source>
        <dbReference type="EMBL" id="OEE58851.1"/>
    </source>
</evidence>
<dbReference type="Proteomes" id="UP000095039">
    <property type="component" value="Unassembled WGS sequence"/>
</dbReference>